<dbReference type="PANTHER" id="PTHR11010">
    <property type="entry name" value="PROTEASE S28 PRO-X CARBOXYPEPTIDASE-RELATED"/>
    <property type="match status" value="1"/>
</dbReference>
<dbReference type="Ensembl" id="ENSCINT00000014308.3">
    <property type="protein sequence ID" value="ENSCINP00000014308.3"/>
    <property type="gene ID" value="ENSCING00000006972.3"/>
</dbReference>
<dbReference type="FunCoup" id="F6SZ94">
    <property type="interactions" value="263"/>
</dbReference>
<dbReference type="GO" id="GO:0060055">
    <property type="term" value="P:angiogenesis involved in wound healing"/>
    <property type="evidence" value="ECO:0000318"/>
    <property type="project" value="GO_Central"/>
</dbReference>
<keyword evidence="5" id="KW-0325">Glycoprotein</keyword>
<dbReference type="Pfam" id="PF05577">
    <property type="entry name" value="Peptidase_S28"/>
    <property type="match status" value="1"/>
</dbReference>
<reference evidence="6" key="3">
    <citation type="submission" date="2025-08" db="UniProtKB">
        <authorList>
            <consortium name="Ensembl"/>
        </authorList>
    </citation>
    <scope>IDENTIFICATION</scope>
</reference>
<keyword evidence="7" id="KW-1185">Reference proteome</keyword>
<evidence type="ECO:0000313" key="7">
    <source>
        <dbReference type="Proteomes" id="UP000008144"/>
    </source>
</evidence>
<dbReference type="SUPFAM" id="SSF53474">
    <property type="entry name" value="alpha/beta-Hydrolases"/>
    <property type="match status" value="1"/>
</dbReference>
<dbReference type="HOGENOM" id="CLU_020959_0_0_1"/>
<evidence type="ECO:0008006" key="8">
    <source>
        <dbReference type="Google" id="ProtNLM"/>
    </source>
</evidence>
<dbReference type="AlphaFoldDB" id="F6SZ94"/>
<dbReference type="InterPro" id="IPR008758">
    <property type="entry name" value="Peptidase_S28"/>
</dbReference>
<reference evidence="7" key="1">
    <citation type="journal article" date="2002" name="Science">
        <title>The draft genome of Ciona intestinalis: insights into chordate and vertebrate origins.</title>
        <authorList>
            <person name="Dehal P."/>
            <person name="Satou Y."/>
            <person name="Campbell R.K."/>
            <person name="Chapman J."/>
            <person name="Degnan B."/>
            <person name="De Tomaso A."/>
            <person name="Davidson B."/>
            <person name="Di Gregorio A."/>
            <person name="Gelpke M."/>
            <person name="Goodstein D.M."/>
            <person name="Harafuji N."/>
            <person name="Hastings K.E."/>
            <person name="Ho I."/>
            <person name="Hotta K."/>
            <person name="Huang W."/>
            <person name="Kawashima T."/>
            <person name="Lemaire P."/>
            <person name="Martinez D."/>
            <person name="Meinertzhagen I.A."/>
            <person name="Necula S."/>
            <person name="Nonaka M."/>
            <person name="Putnam N."/>
            <person name="Rash S."/>
            <person name="Saiga H."/>
            <person name="Satake M."/>
            <person name="Terry A."/>
            <person name="Yamada L."/>
            <person name="Wang H.G."/>
            <person name="Awazu S."/>
            <person name="Azumi K."/>
            <person name="Boore J."/>
            <person name="Branno M."/>
            <person name="Chin-Bow S."/>
            <person name="DeSantis R."/>
            <person name="Doyle S."/>
            <person name="Francino P."/>
            <person name="Keys D.N."/>
            <person name="Haga S."/>
            <person name="Hayashi H."/>
            <person name="Hino K."/>
            <person name="Imai K.S."/>
            <person name="Inaba K."/>
            <person name="Kano S."/>
            <person name="Kobayashi K."/>
            <person name="Kobayashi M."/>
            <person name="Lee B.I."/>
            <person name="Makabe K.W."/>
            <person name="Manohar C."/>
            <person name="Matassi G."/>
            <person name="Medina M."/>
            <person name="Mochizuki Y."/>
            <person name="Mount S."/>
            <person name="Morishita T."/>
            <person name="Miura S."/>
            <person name="Nakayama A."/>
            <person name="Nishizaka S."/>
            <person name="Nomoto H."/>
            <person name="Ohta F."/>
            <person name="Oishi K."/>
            <person name="Rigoutsos I."/>
            <person name="Sano M."/>
            <person name="Sasaki A."/>
            <person name="Sasakura Y."/>
            <person name="Shoguchi E."/>
            <person name="Shin-i T."/>
            <person name="Spagnuolo A."/>
            <person name="Stainier D."/>
            <person name="Suzuki M.M."/>
            <person name="Tassy O."/>
            <person name="Takatori N."/>
            <person name="Tokuoka M."/>
            <person name="Yagi K."/>
            <person name="Yoshizaki F."/>
            <person name="Wada S."/>
            <person name="Zhang C."/>
            <person name="Hyatt P.D."/>
            <person name="Larimer F."/>
            <person name="Detter C."/>
            <person name="Doggett N."/>
            <person name="Glavina T."/>
            <person name="Hawkins T."/>
            <person name="Richardson P."/>
            <person name="Lucas S."/>
            <person name="Kohara Y."/>
            <person name="Levine M."/>
            <person name="Satoh N."/>
            <person name="Rokhsar D.S."/>
        </authorList>
    </citation>
    <scope>NUCLEOTIDE SEQUENCE [LARGE SCALE GENOMIC DNA]</scope>
</reference>
<evidence type="ECO:0000256" key="5">
    <source>
        <dbReference type="ARBA" id="ARBA00023180"/>
    </source>
</evidence>
<evidence type="ECO:0000256" key="1">
    <source>
        <dbReference type="ARBA" id="ARBA00011079"/>
    </source>
</evidence>
<proteinExistence type="inferred from homology"/>
<dbReference type="InParanoid" id="F6SZ94"/>
<comment type="similarity">
    <text evidence="1">Belongs to the peptidase S28 family.</text>
</comment>
<evidence type="ECO:0000313" key="6">
    <source>
        <dbReference type="Ensembl" id="ENSCINP00000014308.3"/>
    </source>
</evidence>
<keyword evidence="3" id="KW-0732">Signal</keyword>
<dbReference type="GeneTree" id="ENSGT00940000158099"/>
<dbReference type="GO" id="GO:0006508">
    <property type="term" value="P:proteolysis"/>
    <property type="evidence" value="ECO:0007669"/>
    <property type="project" value="UniProtKB-KW"/>
</dbReference>
<evidence type="ECO:0000256" key="2">
    <source>
        <dbReference type="ARBA" id="ARBA00022670"/>
    </source>
</evidence>
<dbReference type="InterPro" id="IPR029058">
    <property type="entry name" value="AB_hydrolase_fold"/>
</dbReference>
<sequence>YIYPTELYFKQNLDHFDFTINATFTQRYFVSEQYWTKMDGPIFFYTGNEGDIELFIKNTGLMWDIAPMFKAMVVFAEHRYYGKSKPFGNLKPSTKTIKEFSYLTAEQALADFAILVKHIKSTDSKAKNSPVVVFGGSYGGMLSAWFRLKYPHIVTGAIAASAPVLYFPSTVKCSQYNEAVTNNFLSVQNGETCVANIRNVWKTMNETAKKPGGLKLLGEIFHLCSAINSSTAVESFIKDIFGNMAMVDYPYANNFLSNIPAWPVNKTCQHLSEPNLQGLDLLQAMHSAIGVYQNYTGSVKCYNVKTTETSKLSTTLWNYMTCGAMVMPFCANGVTDMFPVKNWTQESFDKSCFKKYGIKSRPEWALTDFGGSKAVEAGNIVFTNGLLDPWHVGGVPEMKSESVVSILMWGAAHHLDLRHANDADPSSVVEARKTQVKHIAKWISSTQERLRPSTAHRV</sequence>
<dbReference type="GO" id="GO:0003085">
    <property type="term" value="P:negative regulation of systemic arterial blood pressure"/>
    <property type="evidence" value="ECO:0000318"/>
    <property type="project" value="GO_Central"/>
</dbReference>
<accession>F6SZ94</accession>
<dbReference type="FunFam" id="1.20.120.980:FF:000007">
    <property type="entry name" value="Predicted protein"/>
    <property type="match status" value="1"/>
</dbReference>
<protein>
    <recommendedName>
        <fullName evidence="8">Prolylcarboxypeptidase</fullName>
    </recommendedName>
</protein>
<keyword evidence="2" id="KW-0645">Protease</keyword>
<keyword evidence="4" id="KW-0378">Hydrolase</keyword>
<dbReference type="EMBL" id="EAAA01000421">
    <property type="status" value="NOT_ANNOTATED_CDS"/>
    <property type="molecule type" value="Genomic_DNA"/>
</dbReference>
<name>F6SZ94_CIOIN</name>
<dbReference type="Gene3D" id="3.40.50.1820">
    <property type="entry name" value="alpha/beta hydrolase"/>
    <property type="match status" value="1"/>
</dbReference>
<dbReference type="Proteomes" id="UP000008144">
    <property type="component" value="Chromosome 1"/>
</dbReference>
<dbReference type="OMA" id="QTCNQMV"/>
<dbReference type="PANTHER" id="PTHR11010:SF38">
    <property type="entry name" value="LYSOSOMAL PRO-X CARBOXYPEPTIDASE"/>
    <property type="match status" value="1"/>
</dbReference>
<evidence type="ECO:0000256" key="4">
    <source>
        <dbReference type="ARBA" id="ARBA00022801"/>
    </source>
</evidence>
<dbReference type="GO" id="GO:0070008">
    <property type="term" value="F:serine-type exopeptidase activity"/>
    <property type="evidence" value="ECO:0007669"/>
    <property type="project" value="InterPro"/>
</dbReference>
<dbReference type="GO" id="GO:0043535">
    <property type="term" value="P:regulation of blood vessel endothelial cell migration"/>
    <property type="evidence" value="ECO:0000318"/>
    <property type="project" value="GO_Central"/>
</dbReference>
<reference evidence="6" key="2">
    <citation type="journal article" date="2008" name="Genome Biol.">
        <title>Improved genome assembly and evidence-based global gene model set for the chordate Ciona intestinalis: new insight into intron and operon populations.</title>
        <authorList>
            <person name="Satou Y."/>
            <person name="Mineta K."/>
            <person name="Ogasawara M."/>
            <person name="Sasakura Y."/>
            <person name="Shoguchi E."/>
            <person name="Ueno K."/>
            <person name="Yamada L."/>
            <person name="Matsumoto J."/>
            <person name="Wasserscheid J."/>
            <person name="Dewar K."/>
            <person name="Wiley G.B."/>
            <person name="Macmil S.L."/>
            <person name="Roe B.A."/>
            <person name="Zeller R.W."/>
            <person name="Hastings K.E."/>
            <person name="Lemaire P."/>
            <person name="Lindquist E."/>
            <person name="Endo T."/>
            <person name="Hotta K."/>
            <person name="Inaba K."/>
        </authorList>
    </citation>
    <scope>NUCLEOTIDE SEQUENCE [LARGE SCALE GENOMIC DNA]</scope>
    <source>
        <strain evidence="6">wild type</strain>
    </source>
</reference>
<dbReference type="Gene3D" id="1.20.120.980">
    <property type="entry name" value="Serine carboxypeptidase S28, SKS domain"/>
    <property type="match status" value="1"/>
</dbReference>
<evidence type="ECO:0000256" key="3">
    <source>
        <dbReference type="ARBA" id="ARBA00022729"/>
    </source>
</evidence>
<reference evidence="6" key="4">
    <citation type="submission" date="2025-09" db="UniProtKB">
        <authorList>
            <consortium name="Ensembl"/>
        </authorList>
    </citation>
    <scope>IDENTIFICATION</scope>
</reference>
<organism evidence="6 7">
    <name type="scientific">Ciona intestinalis</name>
    <name type="common">Transparent sea squirt</name>
    <name type="synonym">Ascidia intestinalis</name>
    <dbReference type="NCBI Taxonomy" id="7719"/>
    <lineage>
        <taxon>Eukaryota</taxon>
        <taxon>Metazoa</taxon>
        <taxon>Chordata</taxon>
        <taxon>Tunicata</taxon>
        <taxon>Ascidiacea</taxon>
        <taxon>Phlebobranchia</taxon>
        <taxon>Cionidae</taxon>
        <taxon>Ciona</taxon>
    </lineage>
</organism>
<dbReference type="GO" id="GO:0008239">
    <property type="term" value="F:dipeptidyl-peptidase activity"/>
    <property type="evidence" value="ECO:0000318"/>
    <property type="project" value="GO_Central"/>
</dbReference>
<dbReference type="InterPro" id="IPR042269">
    <property type="entry name" value="Ser_carbopepase_S28_SKS"/>
</dbReference>